<feature type="region of interest" description="Disordered" evidence="1">
    <location>
        <begin position="22"/>
        <end position="63"/>
    </location>
</feature>
<evidence type="ECO:0000313" key="3">
    <source>
        <dbReference type="Proteomes" id="UP000298493"/>
    </source>
</evidence>
<sequence>MLPEEEEPDFKAVVRAFVEATTGPAKDRTEETLVRSESGTEVDDKQPQQFGKINESDPTPVDRFSNEDIAAPHRSQRMKFLDSVLEPRELLQPLDDERSECCEEAMVSIWYFVSTVMEVKVRLLTHNKV</sequence>
<comment type="caution">
    <text evidence="2">The sequence shown here is derived from an EMBL/GenBank/DDBJ whole genome shotgun (WGS) entry which is preliminary data.</text>
</comment>
<dbReference type="AlphaFoldDB" id="A0A4Z1NWC8"/>
<gene>
    <name evidence="2" type="ORF">E6O75_ATG10337</name>
</gene>
<reference evidence="2 3" key="1">
    <citation type="submission" date="2019-04" db="EMBL/GenBank/DDBJ databases">
        <title>High contiguity whole genome sequence and gene annotation resource for two Venturia nashicola isolates.</title>
        <authorList>
            <person name="Prokchorchik M."/>
            <person name="Won K."/>
            <person name="Lee Y."/>
            <person name="Choi E.D."/>
            <person name="Segonzac C."/>
            <person name="Sohn K.H."/>
        </authorList>
    </citation>
    <scope>NUCLEOTIDE SEQUENCE [LARGE SCALE GENOMIC DNA]</scope>
    <source>
        <strain evidence="2 3">PRI2</strain>
    </source>
</reference>
<accession>A0A4Z1NWC8</accession>
<evidence type="ECO:0000313" key="2">
    <source>
        <dbReference type="EMBL" id="TID12730.1"/>
    </source>
</evidence>
<proteinExistence type="predicted"/>
<dbReference type="EMBL" id="SNSC02000035">
    <property type="protein sequence ID" value="TID12730.1"/>
    <property type="molecule type" value="Genomic_DNA"/>
</dbReference>
<protein>
    <submittedName>
        <fullName evidence="2">Uncharacterized protein</fullName>
    </submittedName>
</protein>
<name>A0A4Z1NWC8_9PEZI</name>
<organism evidence="2 3">
    <name type="scientific">Venturia nashicola</name>
    <dbReference type="NCBI Taxonomy" id="86259"/>
    <lineage>
        <taxon>Eukaryota</taxon>
        <taxon>Fungi</taxon>
        <taxon>Dikarya</taxon>
        <taxon>Ascomycota</taxon>
        <taxon>Pezizomycotina</taxon>
        <taxon>Dothideomycetes</taxon>
        <taxon>Pleosporomycetidae</taxon>
        <taxon>Venturiales</taxon>
        <taxon>Venturiaceae</taxon>
        <taxon>Venturia</taxon>
    </lineage>
</organism>
<evidence type="ECO:0000256" key="1">
    <source>
        <dbReference type="SAM" id="MobiDB-lite"/>
    </source>
</evidence>
<dbReference type="Proteomes" id="UP000298493">
    <property type="component" value="Unassembled WGS sequence"/>
</dbReference>
<keyword evidence="3" id="KW-1185">Reference proteome</keyword>
<feature type="compositionally biased region" description="Basic and acidic residues" evidence="1">
    <location>
        <begin position="25"/>
        <end position="34"/>
    </location>
</feature>